<dbReference type="EC" id="2.3.1.225" evidence="10"/>
<keyword evidence="3 10" id="KW-0812">Transmembrane</keyword>
<keyword evidence="2 10" id="KW-0808">Transferase</keyword>
<feature type="transmembrane region" description="Helical" evidence="10">
    <location>
        <begin position="66"/>
        <end position="82"/>
    </location>
</feature>
<evidence type="ECO:0000256" key="5">
    <source>
        <dbReference type="ARBA" id="ARBA00023136"/>
    </source>
</evidence>
<comment type="domain">
    <text evidence="10">The DHHC domain is required for palmitoyltransferase activity.</text>
</comment>
<dbReference type="InterPro" id="IPR001594">
    <property type="entry name" value="Palmitoyltrfase_DHHC"/>
</dbReference>
<keyword evidence="8 10" id="KW-0012">Acyltransferase</keyword>
<feature type="region of interest" description="Disordered" evidence="11">
    <location>
        <begin position="197"/>
        <end position="251"/>
    </location>
</feature>
<dbReference type="OMA" id="PPYSDGW"/>
<dbReference type="AlphaFoldDB" id="I2FYW8"/>
<accession>I2FYW8</accession>
<evidence type="ECO:0000256" key="8">
    <source>
        <dbReference type="ARBA" id="ARBA00023315"/>
    </source>
</evidence>
<organism evidence="13 14">
    <name type="scientific">Ustilago hordei</name>
    <name type="common">Barley covered smut fungus</name>
    <dbReference type="NCBI Taxonomy" id="120017"/>
    <lineage>
        <taxon>Eukaryota</taxon>
        <taxon>Fungi</taxon>
        <taxon>Dikarya</taxon>
        <taxon>Basidiomycota</taxon>
        <taxon>Ustilaginomycotina</taxon>
        <taxon>Ustilaginomycetes</taxon>
        <taxon>Ustilaginales</taxon>
        <taxon>Ustilaginaceae</taxon>
        <taxon>Ustilago</taxon>
    </lineage>
</organism>
<keyword evidence="4 10" id="KW-1133">Transmembrane helix</keyword>
<protein>
    <recommendedName>
        <fullName evidence="10">Palmitoyltransferase</fullName>
        <ecNumber evidence="10">2.3.1.225</ecNumber>
    </recommendedName>
</protein>
<dbReference type="HOGENOM" id="CLU_464591_0_0_1"/>
<dbReference type="Proteomes" id="UP000006174">
    <property type="component" value="Unassembled WGS sequence"/>
</dbReference>
<keyword evidence="14" id="KW-1185">Reference proteome</keyword>
<sequence>MRAIAKVVHSSFRRVERAADWLTGSAGPVFIAICITLVVGGVWTFFSSMFLEIAPIPTELANLFHTYSPAHIALGLIPTLFDSLTKDSIATLRFFFWLILCLFTVYSIGWHYYLACTVPPGSVCEGLGDAVPERRTGPGSNIWWARYRTRAAKASGPKVHDLHSAKGHVMTHEPPEAAAPVRVSSVADLKKLNKALDGLDSNRAKSASVTPSRSSSDRMPPTVNASLAQSHQSSSSSERGTPRMIPKSDLPLSVHDLNPVLASPMSFELEPSSNPLFPPRPRPSHDSVRAANVTAAAAEEEDLYTGESEIDEDDQDLFPLAGMCRKCPTIPLSKALSVLPPELRKIEKQIRKNAPSQTFSSKLSSEDIDEGEAEVRAWLGESAAEKLVAPPKPERAHHCRVCKTCTLKFDHHCPWLNQCVGLGNERYFVLFMSWLSFGCGIVVYSGFGVMRRSLSWSADWPYLYTPRVLVMLLFILALVMGLALFVMAGWQVNLVGRGETSVESQDHAHYRDLAKKRGQEFVNVYDIGWRRNLELFFNVGPGSPYGWHTILLPMRVPPYSDGWHFAKRRGFSGKHAGIDIQEQLTDEEFDDDHYDAVPASHSSAKTGQKLASSSSK</sequence>
<dbReference type="eggNOG" id="KOG1313">
    <property type="taxonomic scope" value="Eukaryota"/>
</dbReference>
<keyword evidence="5 10" id="KW-0472">Membrane</keyword>
<evidence type="ECO:0000256" key="7">
    <source>
        <dbReference type="ARBA" id="ARBA00023288"/>
    </source>
</evidence>
<feature type="compositionally biased region" description="Low complexity" evidence="11">
    <location>
        <begin position="225"/>
        <end position="237"/>
    </location>
</feature>
<reference evidence="13 14" key="1">
    <citation type="journal article" date="2012" name="Plant Cell">
        <title>Genome comparison of barley and maize smut fungi reveals targeted loss of RNA silencing components and species-specific presence of transposable elements.</title>
        <authorList>
            <person name="Laurie J.D."/>
            <person name="Ali S."/>
            <person name="Linning R."/>
            <person name="Mannhaupt G."/>
            <person name="Wong P."/>
            <person name="Gueldener U."/>
            <person name="Muensterkoetter M."/>
            <person name="Moore R."/>
            <person name="Kahmann R."/>
            <person name="Bakkeren G."/>
            <person name="Schirawski J."/>
        </authorList>
    </citation>
    <scope>NUCLEOTIDE SEQUENCE [LARGE SCALE GENOMIC DNA]</scope>
    <source>
        <strain evidence="14">Uh4875-4</strain>
    </source>
</reference>
<name>I2FYW8_USTHO</name>
<feature type="transmembrane region" description="Helical" evidence="10">
    <location>
        <begin position="21"/>
        <end position="46"/>
    </location>
</feature>
<evidence type="ECO:0000259" key="12">
    <source>
        <dbReference type="Pfam" id="PF01529"/>
    </source>
</evidence>
<evidence type="ECO:0000256" key="10">
    <source>
        <dbReference type="RuleBase" id="RU079119"/>
    </source>
</evidence>
<keyword evidence="6" id="KW-0564">Palmitate</keyword>
<evidence type="ECO:0000256" key="2">
    <source>
        <dbReference type="ARBA" id="ARBA00022679"/>
    </source>
</evidence>
<evidence type="ECO:0000313" key="14">
    <source>
        <dbReference type="Proteomes" id="UP000006174"/>
    </source>
</evidence>
<evidence type="ECO:0000256" key="6">
    <source>
        <dbReference type="ARBA" id="ARBA00023139"/>
    </source>
</evidence>
<dbReference type="PROSITE" id="PS50216">
    <property type="entry name" value="DHHC"/>
    <property type="match status" value="1"/>
</dbReference>
<evidence type="ECO:0000256" key="9">
    <source>
        <dbReference type="ARBA" id="ARBA00048048"/>
    </source>
</evidence>
<comment type="similarity">
    <text evidence="10">Belongs to the DHHC palmitoyltransferase family.</text>
</comment>
<feature type="region of interest" description="Disordered" evidence="11">
    <location>
        <begin position="591"/>
        <end position="616"/>
    </location>
</feature>
<dbReference type="GO" id="GO:0016020">
    <property type="term" value="C:membrane"/>
    <property type="evidence" value="ECO:0007669"/>
    <property type="project" value="UniProtKB-SubCell"/>
</dbReference>
<comment type="subcellular location">
    <subcellularLocation>
        <location evidence="1">Membrane</location>
        <topology evidence="1">Multi-pass membrane protein</topology>
    </subcellularLocation>
</comment>
<feature type="transmembrane region" description="Helical" evidence="10">
    <location>
        <begin position="94"/>
        <end position="114"/>
    </location>
</feature>
<evidence type="ECO:0000256" key="3">
    <source>
        <dbReference type="ARBA" id="ARBA00022692"/>
    </source>
</evidence>
<comment type="catalytic activity">
    <reaction evidence="9 10">
        <text>L-cysteinyl-[protein] + hexadecanoyl-CoA = S-hexadecanoyl-L-cysteinyl-[protein] + CoA</text>
        <dbReference type="Rhea" id="RHEA:36683"/>
        <dbReference type="Rhea" id="RHEA-COMP:10131"/>
        <dbReference type="Rhea" id="RHEA-COMP:11032"/>
        <dbReference type="ChEBI" id="CHEBI:29950"/>
        <dbReference type="ChEBI" id="CHEBI:57287"/>
        <dbReference type="ChEBI" id="CHEBI:57379"/>
        <dbReference type="ChEBI" id="CHEBI:74151"/>
        <dbReference type="EC" id="2.3.1.225"/>
    </reaction>
</comment>
<feature type="transmembrane region" description="Helical" evidence="10">
    <location>
        <begin position="468"/>
        <end position="490"/>
    </location>
</feature>
<proteinExistence type="inferred from homology"/>
<dbReference type="STRING" id="1128400.I2FYW8"/>
<evidence type="ECO:0000256" key="1">
    <source>
        <dbReference type="ARBA" id="ARBA00004141"/>
    </source>
</evidence>
<dbReference type="Pfam" id="PF01529">
    <property type="entry name" value="DHHC"/>
    <property type="match status" value="1"/>
</dbReference>
<dbReference type="GO" id="GO:0019706">
    <property type="term" value="F:protein-cysteine S-palmitoyltransferase activity"/>
    <property type="evidence" value="ECO:0007669"/>
    <property type="project" value="UniProtKB-EC"/>
</dbReference>
<evidence type="ECO:0000256" key="4">
    <source>
        <dbReference type="ARBA" id="ARBA00022989"/>
    </source>
</evidence>
<keyword evidence="7" id="KW-0449">Lipoprotein</keyword>
<feature type="region of interest" description="Disordered" evidence="11">
    <location>
        <begin position="265"/>
        <end position="287"/>
    </location>
</feature>
<dbReference type="EMBL" id="CAGI01000171">
    <property type="protein sequence ID" value="CCF52111.1"/>
    <property type="molecule type" value="Genomic_DNA"/>
</dbReference>
<evidence type="ECO:0000256" key="11">
    <source>
        <dbReference type="SAM" id="MobiDB-lite"/>
    </source>
</evidence>
<dbReference type="InterPro" id="IPR039859">
    <property type="entry name" value="PFA4/ZDH16/20/ERF2-like"/>
</dbReference>
<evidence type="ECO:0000313" key="13">
    <source>
        <dbReference type="EMBL" id="CCF52111.1"/>
    </source>
</evidence>
<comment type="caution">
    <text evidence="13">The sequence shown here is derived from an EMBL/GenBank/DDBJ whole genome shotgun (WGS) entry which is preliminary data.</text>
</comment>
<gene>
    <name evidence="13" type="ORF">UHOR_03656</name>
</gene>
<feature type="domain" description="Palmitoyltransferase DHHC" evidence="12">
    <location>
        <begin position="391"/>
        <end position="505"/>
    </location>
</feature>
<feature type="compositionally biased region" description="Polar residues" evidence="11">
    <location>
        <begin position="600"/>
        <end position="616"/>
    </location>
</feature>
<feature type="compositionally biased region" description="Polar residues" evidence="11">
    <location>
        <begin position="204"/>
        <end position="214"/>
    </location>
</feature>
<dbReference type="PANTHER" id="PTHR12246">
    <property type="entry name" value="PALMITOYLTRANSFERASE ZDHHC16"/>
    <property type="match status" value="1"/>
</dbReference>
<feature type="transmembrane region" description="Helical" evidence="10">
    <location>
        <begin position="427"/>
        <end position="447"/>
    </location>
</feature>